<organism evidence="1">
    <name type="scientific">Serratia fonticola</name>
    <dbReference type="NCBI Taxonomy" id="47917"/>
    <lineage>
        <taxon>Bacteria</taxon>
        <taxon>Pseudomonadati</taxon>
        <taxon>Pseudomonadota</taxon>
        <taxon>Gammaproteobacteria</taxon>
        <taxon>Enterobacterales</taxon>
        <taxon>Yersiniaceae</taxon>
        <taxon>Serratia</taxon>
    </lineage>
</organism>
<dbReference type="EMBL" id="CABEEZ010000166">
    <property type="protein sequence ID" value="VTR60817.1"/>
    <property type="molecule type" value="Genomic_DNA"/>
</dbReference>
<protein>
    <submittedName>
        <fullName evidence="1">Uncharacterized protein</fullName>
    </submittedName>
</protein>
<accession>A0A4U9WN00</accession>
<name>A0A4U9WN00_SERFO</name>
<dbReference type="AlphaFoldDB" id="A0A4U9WN00"/>
<evidence type="ECO:0000313" key="1">
    <source>
        <dbReference type="EMBL" id="VTR60817.1"/>
    </source>
</evidence>
<proteinExistence type="predicted"/>
<sequence length="82" mass="9260">MIASSELPAAGMVEKTTFFFVGLLIPFANDFAPECFLDVIGCDPQGYFLFFIITRNRFVITARKHYATGGNRQREQGMVDFL</sequence>
<gene>
    <name evidence="1" type="ORF">NCTC12965_08603</name>
</gene>
<reference evidence="1" key="1">
    <citation type="submission" date="2019-05" db="EMBL/GenBank/DDBJ databases">
        <authorList>
            <consortium name="Pathogen Informatics"/>
        </authorList>
    </citation>
    <scope>NUCLEOTIDE SEQUENCE [LARGE SCALE GENOMIC DNA]</scope>
    <source>
        <strain evidence="1">NCTC12965</strain>
    </source>
</reference>